<gene>
    <name evidence="2" type="ORF">ARMOST_21602</name>
</gene>
<evidence type="ECO:0000313" key="3">
    <source>
        <dbReference type="Proteomes" id="UP000219338"/>
    </source>
</evidence>
<accession>A0A284SAK5</accession>
<keyword evidence="3" id="KW-1185">Reference proteome</keyword>
<feature type="domain" description="F-box" evidence="1">
    <location>
        <begin position="1"/>
        <end position="44"/>
    </location>
</feature>
<protein>
    <recommendedName>
        <fullName evidence="1">F-box domain-containing protein</fullName>
    </recommendedName>
</protein>
<dbReference type="PROSITE" id="PS50181">
    <property type="entry name" value="FBOX"/>
    <property type="match status" value="1"/>
</dbReference>
<dbReference type="InterPro" id="IPR032675">
    <property type="entry name" value="LRR_dom_sf"/>
</dbReference>
<reference evidence="3" key="1">
    <citation type="journal article" date="2017" name="Nat. Ecol. Evol.">
        <title>Genome expansion and lineage-specific genetic innovations in the forest pathogenic fungi Armillaria.</title>
        <authorList>
            <person name="Sipos G."/>
            <person name="Prasanna A.N."/>
            <person name="Walter M.C."/>
            <person name="O'Connor E."/>
            <person name="Balint B."/>
            <person name="Krizsan K."/>
            <person name="Kiss B."/>
            <person name="Hess J."/>
            <person name="Varga T."/>
            <person name="Slot J."/>
            <person name="Riley R."/>
            <person name="Boka B."/>
            <person name="Rigling D."/>
            <person name="Barry K."/>
            <person name="Lee J."/>
            <person name="Mihaltcheva S."/>
            <person name="LaButti K."/>
            <person name="Lipzen A."/>
            <person name="Waldron R."/>
            <person name="Moloney N.M."/>
            <person name="Sperisen C."/>
            <person name="Kredics L."/>
            <person name="Vagvoelgyi C."/>
            <person name="Patrignani A."/>
            <person name="Fitzpatrick D."/>
            <person name="Nagy I."/>
            <person name="Doyle S."/>
            <person name="Anderson J.B."/>
            <person name="Grigoriev I.V."/>
            <person name="Gueldener U."/>
            <person name="Muensterkoetter M."/>
            <person name="Nagy L.G."/>
        </authorList>
    </citation>
    <scope>NUCLEOTIDE SEQUENCE [LARGE SCALE GENOMIC DNA]</scope>
    <source>
        <strain evidence="3">C18/9</strain>
    </source>
</reference>
<sequence>MLSVVPPEILEGIVFELDHDDLITLRGTCKYFRDVATPFVFETIEICLHKDNRYYTSISLLRALASGKTDVGKYIQTLRFVSPFDPPHLKYQRVWHRMARKRARKIQAIEKLIIGAIPRLIDLRSLDWIGWSQGSVRRSAIDLIMKKFTACPNLKDVSIQLHPDCSQNTAFSAFRNLTTFAFSGFRVMDFCPHIVGNCPNLMYLSVTSRDKISPSHPSVETLLSRVPPGVELPLTRLFLSGLVMTASLLPNMYRHLRSLSHLTLDMEVPSQFWELARTEGIKLVSISVSWRTRSLLDYLKSYSGIQLLGISIDVEEADHEKERRCANDLYHAILPGHGQTLTELYIQPYYAGAWCLEENHLAALVQCSKLATLRLALDSSHANVEGSDNVITRTLDLLSSWPLLQYLHFSSARGDEENTQPRVAQFYDRTCERIQEVVGGYRCRNPTESMHELIVSTDFADNMLKKYDEDTYMFVSV</sequence>
<dbReference type="Pfam" id="PF00646">
    <property type="entry name" value="F-box"/>
    <property type="match status" value="1"/>
</dbReference>
<dbReference type="OrthoDB" id="3541472at2759"/>
<name>A0A284SAK5_ARMOS</name>
<dbReference type="STRING" id="47428.A0A284SAK5"/>
<dbReference type="OMA" id="DEMWFDA"/>
<dbReference type="InterPro" id="IPR036047">
    <property type="entry name" value="F-box-like_dom_sf"/>
</dbReference>
<dbReference type="AlphaFoldDB" id="A0A284SAK5"/>
<organism evidence="2 3">
    <name type="scientific">Armillaria ostoyae</name>
    <name type="common">Armillaria root rot fungus</name>
    <dbReference type="NCBI Taxonomy" id="47428"/>
    <lineage>
        <taxon>Eukaryota</taxon>
        <taxon>Fungi</taxon>
        <taxon>Dikarya</taxon>
        <taxon>Basidiomycota</taxon>
        <taxon>Agaricomycotina</taxon>
        <taxon>Agaricomycetes</taxon>
        <taxon>Agaricomycetidae</taxon>
        <taxon>Agaricales</taxon>
        <taxon>Marasmiineae</taxon>
        <taxon>Physalacriaceae</taxon>
        <taxon>Armillaria</taxon>
    </lineage>
</organism>
<dbReference type="EMBL" id="FUEG01000052">
    <property type="protein sequence ID" value="SJL18031.1"/>
    <property type="molecule type" value="Genomic_DNA"/>
</dbReference>
<dbReference type="InterPro" id="IPR001810">
    <property type="entry name" value="F-box_dom"/>
</dbReference>
<dbReference type="SUPFAM" id="SSF81383">
    <property type="entry name" value="F-box domain"/>
    <property type="match status" value="1"/>
</dbReference>
<dbReference type="Proteomes" id="UP000219338">
    <property type="component" value="Unassembled WGS sequence"/>
</dbReference>
<proteinExistence type="predicted"/>
<evidence type="ECO:0000313" key="2">
    <source>
        <dbReference type="EMBL" id="SJL18031.1"/>
    </source>
</evidence>
<evidence type="ECO:0000259" key="1">
    <source>
        <dbReference type="PROSITE" id="PS50181"/>
    </source>
</evidence>
<dbReference type="Gene3D" id="3.80.10.10">
    <property type="entry name" value="Ribonuclease Inhibitor"/>
    <property type="match status" value="1"/>
</dbReference>
<dbReference type="SUPFAM" id="SSF52047">
    <property type="entry name" value="RNI-like"/>
    <property type="match status" value="1"/>
</dbReference>